<comment type="caution">
    <text evidence="1">The sequence shown here is derived from an EMBL/GenBank/DDBJ whole genome shotgun (WGS) entry which is preliminary data.</text>
</comment>
<keyword evidence="2" id="KW-1185">Reference proteome</keyword>
<reference evidence="1 2" key="1">
    <citation type="journal article" date="2021" name="BMC Biol.">
        <title>Horizontally acquired antibacterial genes associated with adaptive radiation of ladybird beetles.</title>
        <authorList>
            <person name="Li H.S."/>
            <person name="Tang X.F."/>
            <person name="Huang Y.H."/>
            <person name="Xu Z.Y."/>
            <person name="Chen M.L."/>
            <person name="Du X.Y."/>
            <person name="Qiu B.Y."/>
            <person name="Chen P.T."/>
            <person name="Zhang W."/>
            <person name="Slipinski A."/>
            <person name="Escalona H.E."/>
            <person name="Waterhouse R.M."/>
            <person name="Zwick A."/>
            <person name="Pang H."/>
        </authorList>
    </citation>
    <scope>NUCLEOTIDE SEQUENCE [LARGE SCALE GENOMIC DNA]</scope>
    <source>
        <strain evidence="1">SYSU2018</strain>
    </source>
</reference>
<accession>A0ABD2NLZ6</accession>
<protein>
    <submittedName>
        <fullName evidence="1">Uncharacterized protein</fullName>
    </submittedName>
</protein>
<dbReference type="EMBL" id="JABFTP020000124">
    <property type="protein sequence ID" value="KAL3279574.1"/>
    <property type="molecule type" value="Genomic_DNA"/>
</dbReference>
<proteinExistence type="predicted"/>
<evidence type="ECO:0000313" key="2">
    <source>
        <dbReference type="Proteomes" id="UP001516400"/>
    </source>
</evidence>
<evidence type="ECO:0000313" key="1">
    <source>
        <dbReference type="EMBL" id="KAL3279574.1"/>
    </source>
</evidence>
<name>A0ABD2NLZ6_9CUCU</name>
<dbReference type="AlphaFoldDB" id="A0ABD2NLZ6"/>
<dbReference type="Proteomes" id="UP001516400">
    <property type="component" value="Unassembled WGS sequence"/>
</dbReference>
<gene>
    <name evidence="1" type="ORF">HHI36_017081</name>
</gene>
<organism evidence="1 2">
    <name type="scientific">Cryptolaemus montrouzieri</name>
    <dbReference type="NCBI Taxonomy" id="559131"/>
    <lineage>
        <taxon>Eukaryota</taxon>
        <taxon>Metazoa</taxon>
        <taxon>Ecdysozoa</taxon>
        <taxon>Arthropoda</taxon>
        <taxon>Hexapoda</taxon>
        <taxon>Insecta</taxon>
        <taxon>Pterygota</taxon>
        <taxon>Neoptera</taxon>
        <taxon>Endopterygota</taxon>
        <taxon>Coleoptera</taxon>
        <taxon>Polyphaga</taxon>
        <taxon>Cucujiformia</taxon>
        <taxon>Coccinelloidea</taxon>
        <taxon>Coccinellidae</taxon>
        <taxon>Scymninae</taxon>
        <taxon>Scymnini</taxon>
        <taxon>Cryptolaemus</taxon>
    </lineage>
</organism>
<sequence>MYIYICPVFNLEKFAVIEAWQKEIFRYFHVNWNSFFFVFSNICWEFPFRNELFLAYSIFIFRDLTGSRFHQFYIYFSHAST</sequence>